<evidence type="ECO:0000313" key="2">
    <source>
        <dbReference type="EMBL" id="KAF9755462.1"/>
    </source>
</evidence>
<accession>A0A8H7TSQ7</accession>
<dbReference type="SUPFAM" id="SSF53474">
    <property type="entry name" value="alpha/beta-Hydrolases"/>
    <property type="match status" value="1"/>
</dbReference>
<evidence type="ECO:0000313" key="3">
    <source>
        <dbReference type="Proteomes" id="UP000616885"/>
    </source>
</evidence>
<organism evidence="2 3">
    <name type="scientific">Bionectria ochroleuca</name>
    <name type="common">Gliocladium roseum</name>
    <dbReference type="NCBI Taxonomy" id="29856"/>
    <lineage>
        <taxon>Eukaryota</taxon>
        <taxon>Fungi</taxon>
        <taxon>Dikarya</taxon>
        <taxon>Ascomycota</taxon>
        <taxon>Pezizomycotina</taxon>
        <taxon>Sordariomycetes</taxon>
        <taxon>Hypocreomycetidae</taxon>
        <taxon>Hypocreales</taxon>
        <taxon>Bionectriaceae</taxon>
        <taxon>Clonostachys</taxon>
    </lineage>
</organism>
<proteinExistence type="predicted"/>
<dbReference type="Proteomes" id="UP000616885">
    <property type="component" value="Unassembled WGS sequence"/>
</dbReference>
<name>A0A8H7TSQ7_BIOOC</name>
<dbReference type="Pfam" id="PF00561">
    <property type="entry name" value="Abhydrolase_1"/>
    <property type="match status" value="1"/>
</dbReference>
<dbReference type="InterPro" id="IPR050266">
    <property type="entry name" value="AB_hydrolase_sf"/>
</dbReference>
<dbReference type="Gene3D" id="3.40.50.1820">
    <property type="entry name" value="alpha/beta hydrolase"/>
    <property type="match status" value="1"/>
</dbReference>
<dbReference type="InterPro" id="IPR000073">
    <property type="entry name" value="AB_hydrolase_1"/>
</dbReference>
<dbReference type="PANTHER" id="PTHR43798:SF33">
    <property type="entry name" value="HYDROLASE, PUTATIVE (AFU_ORTHOLOGUE AFUA_2G14860)-RELATED"/>
    <property type="match status" value="1"/>
</dbReference>
<dbReference type="AlphaFoldDB" id="A0A8H7TSQ7"/>
<dbReference type="GO" id="GO:0016020">
    <property type="term" value="C:membrane"/>
    <property type="evidence" value="ECO:0007669"/>
    <property type="project" value="TreeGrafter"/>
</dbReference>
<feature type="domain" description="AB hydrolase-1" evidence="1">
    <location>
        <begin position="26"/>
        <end position="140"/>
    </location>
</feature>
<dbReference type="EMBL" id="JADCTT010000003">
    <property type="protein sequence ID" value="KAF9755462.1"/>
    <property type="molecule type" value="Genomic_DNA"/>
</dbReference>
<protein>
    <recommendedName>
        <fullName evidence="1">AB hydrolase-1 domain-containing protein</fullName>
    </recommendedName>
</protein>
<evidence type="ECO:0000259" key="1">
    <source>
        <dbReference type="Pfam" id="PF00561"/>
    </source>
</evidence>
<gene>
    <name evidence="2" type="ORF">IM811_010903</name>
</gene>
<dbReference type="InterPro" id="IPR029058">
    <property type="entry name" value="AB_hydrolase_fold"/>
</dbReference>
<sequence>MASASDAVVRGSEIFFASHNPTATTTIILLHALFASHREWDHVVPHLSDFHLIVPDLPQHSRSRHVGPFTLQLAAAEVAQLIRNHARGGVAHVVGVSLGGFVALELIRRHPETVASAFVSGSSPFTDQQLWIAQRPNLVHWGLWVVMGSGIYRLQAWLAGLVEHGDLQAEMRANNSYELANSAFFEMSTWQADAARAVAKQDRRVLVAAGENGDPRDKARELAHTLQEGGRGEGKQTRVYLVKDAIHTWDLQFPELFGTAIKAWIGLKQPLPADFKGL</sequence>
<comment type="caution">
    <text evidence="2">The sequence shown here is derived from an EMBL/GenBank/DDBJ whole genome shotgun (WGS) entry which is preliminary data.</text>
</comment>
<reference evidence="2" key="1">
    <citation type="submission" date="2020-10" db="EMBL/GenBank/DDBJ databases">
        <title>High-Quality Genome Resource of Clonostachys rosea strain S41 by Oxford Nanopore Long-Read Sequencing.</title>
        <authorList>
            <person name="Wang H."/>
        </authorList>
    </citation>
    <scope>NUCLEOTIDE SEQUENCE</scope>
    <source>
        <strain evidence="2">S41</strain>
    </source>
</reference>
<dbReference type="PANTHER" id="PTHR43798">
    <property type="entry name" value="MONOACYLGLYCEROL LIPASE"/>
    <property type="match status" value="1"/>
</dbReference>